<accession>A0A813SZP4</accession>
<dbReference type="Proteomes" id="UP000677228">
    <property type="component" value="Unassembled WGS sequence"/>
</dbReference>
<sequence>MYFLDNLERFVLYLLCGCFMGLTIILTIITIILYNEKRISTKTMTHDILPNSSPNSFVTQEKNKYEFTTTKDYSKSYIPVYRYNSRALIHNSIVNDDDRKPTLKHFTSNNGYFPTSYT</sequence>
<dbReference type="EMBL" id="CAJNOK010000127">
    <property type="protein sequence ID" value="CAF0731169.1"/>
    <property type="molecule type" value="Genomic_DNA"/>
</dbReference>
<keyword evidence="1" id="KW-0812">Transmembrane</keyword>
<proteinExistence type="predicted"/>
<dbReference type="Proteomes" id="UP000682733">
    <property type="component" value="Unassembled WGS sequence"/>
</dbReference>
<dbReference type="Proteomes" id="UP000681722">
    <property type="component" value="Unassembled WGS sequence"/>
</dbReference>
<keyword evidence="1" id="KW-0472">Membrane</keyword>
<dbReference type="EMBL" id="CAJOBA010000127">
    <property type="protein sequence ID" value="CAF3506549.1"/>
    <property type="molecule type" value="Genomic_DNA"/>
</dbReference>
<evidence type="ECO:0000313" key="4">
    <source>
        <dbReference type="EMBL" id="CAF3506549.1"/>
    </source>
</evidence>
<evidence type="ECO:0000256" key="1">
    <source>
        <dbReference type="SAM" id="Phobius"/>
    </source>
</evidence>
<feature type="transmembrane region" description="Helical" evidence="1">
    <location>
        <begin position="12"/>
        <end position="34"/>
    </location>
</feature>
<protein>
    <submittedName>
        <fullName evidence="3">Uncharacterized protein</fullName>
    </submittedName>
</protein>
<organism evidence="3 6">
    <name type="scientific">Didymodactylos carnosus</name>
    <dbReference type="NCBI Taxonomy" id="1234261"/>
    <lineage>
        <taxon>Eukaryota</taxon>
        <taxon>Metazoa</taxon>
        <taxon>Spiralia</taxon>
        <taxon>Gnathifera</taxon>
        <taxon>Rotifera</taxon>
        <taxon>Eurotatoria</taxon>
        <taxon>Bdelloidea</taxon>
        <taxon>Philodinida</taxon>
        <taxon>Philodinidae</taxon>
        <taxon>Didymodactylos</taxon>
    </lineage>
</organism>
<comment type="caution">
    <text evidence="3">The sequence shown here is derived from an EMBL/GenBank/DDBJ whole genome shotgun (WGS) entry which is preliminary data.</text>
</comment>
<reference evidence="3" key="1">
    <citation type="submission" date="2021-02" db="EMBL/GenBank/DDBJ databases">
        <authorList>
            <person name="Nowell W R."/>
        </authorList>
    </citation>
    <scope>NUCLEOTIDE SEQUENCE</scope>
</reference>
<evidence type="ECO:0000313" key="3">
    <source>
        <dbReference type="EMBL" id="CAF0801464.1"/>
    </source>
</evidence>
<dbReference type="EMBL" id="CAJNOQ010000441">
    <property type="protein sequence ID" value="CAF0801464.1"/>
    <property type="molecule type" value="Genomic_DNA"/>
</dbReference>
<evidence type="ECO:0000313" key="2">
    <source>
        <dbReference type="EMBL" id="CAF0731169.1"/>
    </source>
</evidence>
<evidence type="ECO:0000313" key="5">
    <source>
        <dbReference type="EMBL" id="CAF3586488.1"/>
    </source>
</evidence>
<dbReference type="Proteomes" id="UP000663829">
    <property type="component" value="Unassembled WGS sequence"/>
</dbReference>
<dbReference type="OrthoDB" id="9999762at2759"/>
<keyword evidence="1" id="KW-1133">Transmembrane helix</keyword>
<dbReference type="AlphaFoldDB" id="A0A813SZP4"/>
<dbReference type="EMBL" id="CAJOBC010000441">
    <property type="protein sequence ID" value="CAF3586488.1"/>
    <property type="molecule type" value="Genomic_DNA"/>
</dbReference>
<evidence type="ECO:0000313" key="6">
    <source>
        <dbReference type="Proteomes" id="UP000663829"/>
    </source>
</evidence>
<keyword evidence="6" id="KW-1185">Reference proteome</keyword>
<name>A0A813SZP4_9BILA</name>
<gene>
    <name evidence="3" type="ORF">GPM918_LOCUS3537</name>
    <name evidence="2" type="ORF">OVA965_LOCUS812</name>
    <name evidence="5" type="ORF">SRO942_LOCUS3537</name>
    <name evidence="4" type="ORF">TMI583_LOCUS812</name>
</gene>